<organism evidence="11">
    <name type="scientific">Cacopsylla melanoneura</name>
    <dbReference type="NCBI Taxonomy" id="428564"/>
    <lineage>
        <taxon>Eukaryota</taxon>
        <taxon>Metazoa</taxon>
        <taxon>Ecdysozoa</taxon>
        <taxon>Arthropoda</taxon>
        <taxon>Hexapoda</taxon>
        <taxon>Insecta</taxon>
        <taxon>Pterygota</taxon>
        <taxon>Neoptera</taxon>
        <taxon>Paraneoptera</taxon>
        <taxon>Hemiptera</taxon>
        <taxon>Sternorrhyncha</taxon>
        <taxon>Psylloidea</taxon>
        <taxon>Psyllidae</taxon>
        <taxon>Psyllinae</taxon>
        <taxon>Cacopsylla</taxon>
    </lineage>
</organism>
<feature type="transmembrane region" description="Helical" evidence="10">
    <location>
        <begin position="75"/>
        <end position="98"/>
    </location>
</feature>
<evidence type="ECO:0000256" key="10">
    <source>
        <dbReference type="RuleBase" id="RU351113"/>
    </source>
</evidence>
<feature type="transmembrane region" description="Helical" evidence="10">
    <location>
        <begin position="328"/>
        <end position="346"/>
    </location>
</feature>
<feature type="transmembrane region" description="Helical" evidence="10">
    <location>
        <begin position="47"/>
        <end position="69"/>
    </location>
</feature>
<dbReference type="Pfam" id="PF02949">
    <property type="entry name" value="7tm_6"/>
    <property type="match status" value="1"/>
</dbReference>
<evidence type="ECO:0000256" key="3">
    <source>
        <dbReference type="ARBA" id="ARBA00022606"/>
    </source>
</evidence>
<proteinExistence type="inferred from homology"/>
<feature type="transmembrane region" description="Helical" evidence="10">
    <location>
        <begin position="366"/>
        <end position="383"/>
    </location>
</feature>
<dbReference type="PANTHER" id="PTHR21137">
    <property type="entry name" value="ODORANT RECEPTOR"/>
    <property type="match status" value="1"/>
</dbReference>
<evidence type="ECO:0000256" key="8">
    <source>
        <dbReference type="ARBA" id="ARBA00023170"/>
    </source>
</evidence>
<comment type="caution">
    <text evidence="10">Lacks conserved residue(s) required for the propagation of feature annotation.</text>
</comment>
<dbReference type="GO" id="GO:0005886">
    <property type="term" value="C:plasma membrane"/>
    <property type="evidence" value="ECO:0007669"/>
    <property type="project" value="UniProtKB-SubCell"/>
</dbReference>
<keyword evidence="7 10" id="KW-0472">Membrane</keyword>
<evidence type="ECO:0000256" key="9">
    <source>
        <dbReference type="ARBA" id="ARBA00023224"/>
    </source>
</evidence>
<keyword evidence="4 10" id="KW-0812">Transmembrane</keyword>
<evidence type="ECO:0000313" key="11">
    <source>
        <dbReference type="EMBL" id="CAG6686776.1"/>
    </source>
</evidence>
<evidence type="ECO:0000256" key="5">
    <source>
        <dbReference type="ARBA" id="ARBA00022725"/>
    </source>
</evidence>
<dbReference type="AlphaFoldDB" id="A0A8D8TGV9"/>
<dbReference type="PANTHER" id="PTHR21137:SF35">
    <property type="entry name" value="ODORANT RECEPTOR 19A-RELATED"/>
    <property type="match status" value="1"/>
</dbReference>
<keyword evidence="6 10" id="KW-1133">Transmembrane helix</keyword>
<feature type="transmembrane region" description="Helical" evidence="10">
    <location>
        <begin position="135"/>
        <end position="157"/>
    </location>
</feature>
<evidence type="ECO:0000256" key="2">
    <source>
        <dbReference type="ARBA" id="ARBA00022475"/>
    </source>
</evidence>
<keyword evidence="8 10" id="KW-0675">Receptor</keyword>
<keyword evidence="3 10" id="KW-0716">Sensory transduction</keyword>
<reference evidence="11" key="1">
    <citation type="submission" date="2021-05" db="EMBL/GenBank/DDBJ databases">
        <authorList>
            <person name="Alioto T."/>
            <person name="Alioto T."/>
            <person name="Gomez Garrido J."/>
        </authorList>
    </citation>
    <scope>NUCLEOTIDE SEQUENCE</scope>
</reference>
<dbReference type="GO" id="GO:0005549">
    <property type="term" value="F:odorant binding"/>
    <property type="evidence" value="ECO:0007669"/>
    <property type="project" value="InterPro"/>
</dbReference>
<name>A0A8D8TGV9_9HEMI</name>
<dbReference type="InterPro" id="IPR004117">
    <property type="entry name" value="7tm6_olfct_rcpt"/>
</dbReference>
<accession>A0A8D8TGV9</accession>
<evidence type="ECO:0000256" key="6">
    <source>
        <dbReference type="ARBA" id="ARBA00022989"/>
    </source>
</evidence>
<dbReference type="GO" id="GO:0004984">
    <property type="term" value="F:olfactory receptor activity"/>
    <property type="evidence" value="ECO:0007669"/>
    <property type="project" value="InterPro"/>
</dbReference>
<dbReference type="EMBL" id="HBUF01278215">
    <property type="protein sequence ID" value="CAG6686776.1"/>
    <property type="molecule type" value="Transcribed_RNA"/>
</dbReference>
<protein>
    <recommendedName>
        <fullName evidence="10">Odorant receptor</fullName>
    </recommendedName>
</protein>
<keyword evidence="5 10" id="KW-0552">Olfaction</keyword>
<comment type="subcellular location">
    <subcellularLocation>
        <location evidence="1 10">Cell membrane</location>
        <topology evidence="1 10">Multi-pass membrane protein</topology>
    </subcellularLocation>
</comment>
<sequence>MFRRVVSKLQEINLKRFLYLMHVCGFLSLPQCYQYHKIPWKSELHRYFTYSNLVLQGISLFFISLNLFINTTQDLSLFCTSFFLWDIAIAEFGLVCLFNAKVKTFLEYLNFCETFTNHHSEHRTVSQLRKIERTLLLVGLVLVSVCMMFDILLFPFLPKSNQVLETLANLYNVKYPQNTMALQWYFPWVDLSQPKIFFLYFILYFHLCCIQILGFVLVIGSYPICVFHLKTQYIILRDFTLRLGQTHYNSKGKTIFHVNLMRNETVVRELKMKTDGQKQQEPEPEISERDKHLSRLFQQNPVLYEKFYLGQIIHFHQRLISQRKLLDNYFRTVFTFFAFVLVLILPNTMYGIFTPILPTNLERWKMIAEAGGSLAIVFVYFYCGELLAGCNQSLASGIWLSRWYTCSTRTQHDMVMFLKMNQKLQYFKINHWDFGYKWMLGAVKFSYSVFNMMRIRNARK</sequence>
<feature type="transmembrane region" description="Helical" evidence="10">
    <location>
        <begin position="197"/>
        <end position="227"/>
    </location>
</feature>
<dbReference type="GO" id="GO:0007165">
    <property type="term" value="P:signal transduction"/>
    <property type="evidence" value="ECO:0007669"/>
    <property type="project" value="UniProtKB-KW"/>
</dbReference>
<evidence type="ECO:0000256" key="7">
    <source>
        <dbReference type="ARBA" id="ARBA00023136"/>
    </source>
</evidence>
<evidence type="ECO:0000256" key="1">
    <source>
        <dbReference type="ARBA" id="ARBA00004651"/>
    </source>
</evidence>
<keyword evidence="9 10" id="KW-0807">Transducer</keyword>
<keyword evidence="2" id="KW-1003">Cell membrane</keyword>
<evidence type="ECO:0000256" key="4">
    <source>
        <dbReference type="ARBA" id="ARBA00022692"/>
    </source>
</evidence>
<comment type="similarity">
    <text evidence="10">Belongs to the insect chemoreceptor superfamily. Heteromeric odorant receptor channel (TC 1.A.69) family.</text>
</comment>